<protein>
    <submittedName>
        <fullName evidence="1">Uncharacterized protein</fullName>
    </submittedName>
</protein>
<reference evidence="1 2" key="1">
    <citation type="submission" date="2018-05" db="EMBL/GenBank/DDBJ databases">
        <title>The draft genome of strain NS-104.</title>
        <authorList>
            <person name="Hang P."/>
            <person name="Jiang J."/>
        </authorList>
    </citation>
    <scope>NUCLEOTIDE SEQUENCE [LARGE SCALE GENOMIC DNA]</scope>
    <source>
        <strain evidence="1 2">NS-104</strain>
    </source>
</reference>
<sequence length="136" mass="15745">MTDAKHKFSRPRNKMANVKRHHTERFKGYRLVERWTNGKAAHIGFWLGNHKTSGEVSKLLADGTSQETIRAMIRRWRLPMQESKSGYVVKLDTYRKKLLIREASKRGITPEALLKRVADCVIGDRLYDAVLDDKHG</sequence>
<keyword evidence="2" id="KW-1185">Reference proteome</keyword>
<evidence type="ECO:0000313" key="2">
    <source>
        <dbReference type="Proteomes" id="UP000245252"/>
    </source>
</evidence>
<proteinExistence type="predicted"/>
<dbReference type="Proteomes" id="UP000245252">
    <property type="component" value="Unassembled WGS sequence"/>
</dbReference>
<organism evidence="1 2">
    <name type="scientific">Metarhizobium album</name>
    <dbReference type="NCBI Taxonomy" id="2182425"/>
    <lineage>
        <taxon>Bacteria</taxon>
        <taxon>Pseudomonadati</taxon>
        <taxon>Pseudomonadota</taxon>
        <taxon>Alphaproteobacteria</taxon>
        <taxon>Hyphomicrobiales</taxon>
        <taxon>Rhizobiaceae</taxon>
        <taxon>Metarhizobium</taxon>
    </lineage>
</organism>
<name>A0A2U2DQ51_9HYPH</name>
<dbReference type="AlphaFoldDB" id="A0A2U2DQ51"/>
<gene>
    <name evidence="1" type="ORF">DEM27_15425</name>
</gene>
<evidence type="ECO:0000313" key="1">
    <source>
        <dbReference type="EMBL" id="PWE55445.1"/>
    </source>
</evidence>
<dbReference type="OrthoDB" id="8117167at2"/>
<comment type="caution">
    <text evidence="1">The sequence shown here is derived from an EMBL/GenBank/DDBJ whole genome shotgun (WGS) entry which is preliminary data.</text>
</comment>
<dbReference type="RefSeq" id="WP_109459143.1">
    <property type="nucleotide sequence ID" value="NZ_QFBC01000006.1"/>
</dbReference>
<accession>A0A2U2DQ51</accession>
<dbReference type="EMBL" id="QFBC01000006">
    <property type="protein sequence ID" value="PWE55445.1"/>
    <property type="molecule type" value="Genomic_DNA"/>
</dbReference>